<keyword evidence="1" id="KW-0805">Transcription regulation</keyword>
<dbReference type="PRINTS" id="PR00032">
    <property type="entry name" value="HTHARAC"/>
</dbReference>
<dbReference type="GO" id="GO:0043565">
    <property type="term" value="F:sequence-specific DNA binding"/>
    <property type="evidence" value="ECO:0007669"/>
    <property type="project" value="InterPro"/>
</dbReference>
<evidence type="ECO:0000256" key="1">
    <source>
        <dbReference type="ARBA" id="ARBA00023015"/>
    </source>
</evidence>
<dbReference type="Pfam" id="PF12833">
    <property type="entry name" value="HTH_18"/>
    <property type="match status" value="1"/>
</dbReference>
<name>A0A223MYT7_9VIBR</name>
<gene>
    <name evidence="6" type="ORF">CCZ37_09020</name>
</gene>
<evidence type="ECO:0000313" key="7">
    <source>
        <dbReference type="Proteomes" id="UP000215148"/>
    </source>
</evidence>
<organism evidence="6 7">
    <name type="scientific">Vibrio qinghaiensis</name>
    <dbReference type="NCBI Taxonomy" id="2025808"/>
    <lineage>
        <taxon>Bacteria</taxon>
        <taxon>Pseudomonadati</taxon>
        <taxon>Pseudomonadota</taxon>
        <taxon>Gammaproteobacteria</taxon>
        <taxon>Vibrionales</taxon>
        <taxon>Vibrionaceae</taxon>
        <taxon>Vibrio</taxon>
    </lineage>
</organism>
<evidence type="ECO:0000256" key="3">
    <source>
        <dbReference type="ARBA" id="ARBA00023163"/>
    </source>
</evidence>
<dbReference type="InterPro" id="IPR009057">
    <property type="entry name" value="Homeodomain-like_sf"/>
</dbReference>
<dbReference type="Gene3D" id="2.60.40.10">
    <property type="entry name" value="Immunoglobulins"/>
    <property type="match status" value="1"/>
</dbReference>
<dbReference type="KEGG" id="vqi:CCZ37_09020"/>
<dbReference type="InterPro" id="IPR020449">
    <property type="entry name" value="Tscrpt_reg_AraC-type_HTH"/>
</dbReference>
<keyword evidence="4" id="KW-0812">Transmembrane</keyword>
<sequence>MKGKNDYYKPLFWILGFLSLLLAQGTQALDKAPSIFYPLPAQAQGKIFAAQNLFLGEEGGIWIHDVHGKVVFFDGKSTLPRRGSVLSQESENIVYLNNAFWTFIDNELYRTYPAQDRELIFSLTPGVIIKKIGSSGVFIWLADNTHFYTYNTQTHELVTYSFKEMYQFNHASRMIVNDAKFVLSKWVLATNAGVYLSEDESFSHVLSSDKHFIEKIYFSDKRRELVIGTLNGALIIDVENLKRKKKLVGESHVLSITETDQEYWIGTDDGLFLYSFLTDEIIKLESNDRNTNGLPGNKIYSLVNDLQGGIWIATNKGVRYFSLFGQKFKRHSSALFDNNPMTKIVTRSDNKGYWFLTRQGLYQVDAEDWQEPKLIFPGEVHDFAQIDDHSLWIATHTGIVIYHLQTKKMIETSMLPLKLRSNDTKHLEFDHEGLLWGATGNHLWSYRLADNSLTDFGSEWFVDAFLPAKIIKLKSTRRGVFIGTNHGVYLFDKGKIVFLRATSHYGQNIDIFESTNGDVWFASAYGVFVLAHDRSDIRSIDMVEENISPKCLTETGNGIWLTSSQGISLYNPMGEMVKHFGDPHGLMNNEFKSGVCESSIINSQQQLLLGSRFGLVTAWSSELSVATPPNTNIIFSQVNVDHIPVMFGRGRFQTLELKYGSSISFLFGALPESRALSLEYRIAGYKEWQRLESTQLTLDHLLPGHYRLLVRNYSPHPQNSMINSLSFIVENPWYWSSWAIVLYLCLSIGLIAFASWWRSRWVTKVNRKLKAKVALKTDQLRHQSKIVLVNNQQLRKQLQIRHILVEQMLDSITPTLNQLIYRSQLQQLARLESLALKVKCELALLRNVRNDKTSTQLLYDLSIILNSCVDGWREEFAKANISLAVNNELKQAYIESAHFNLDIIFNTLLSDAVKRLYRNQELQIHCYERDKRLFIVMIDCGDQVQSINSDKRISGFELEEMQLLVQRSGGEIHIFSSPERNLVELSWPSVELVSDAPEMIIVEEHSDDKFIDITEKEWLKKVEKLVHNYYSDPEFSTSSAAKLLFVSERSLQRRFKAVTNKTFKEYLNEIRLEKACQCLLAGGKVAQVAFDCGFNDPSYFSQRFKHHFGLSPTQFVDDNE</sequence>
<dbReference type="PROSITE" id="PS01124">
    <property type="entry name" value="HTH_ARAC_FAMILY_2"/>
    <property type="match status" value="1"/>
</dbReference>
<proteinExistence type="predicted"/>
<dbReference type="Proteomes" id="UP000215148">
    <property type="component" value="Chromosome 1"/>
</dbReference>
<dbReference type="InterPro" id="IPR013783">
    <property type="entry name" value="Ig-like_fold"/>
</dbReference>
<dbReference type="InterPro" id="IPR018060">
    <property type="entry name" value="HTH_AraC"/>
</dbReference>
<keyword evidence="3" id="KW-0804">Transcription</keyword>
<protein>
    <submittedName>
        <fullName evidence="6">AraC family transcriptional regulator</fullName>
    </submittedName>
</protein>
<keyword evidence="7" id="KW-1185">Reference proteome</keyword>
<dbReference type="SMART" id="SM00342">
    <property type="entry name" value="HTH_ARAC"/>
    <property type="match status" value="1"/>
</dbReference>
<keyword evidence="4" id="KW-1133">Transmembrane helix</keyword>
<feature type="domain" description="HTH araC/xylS-type" evidence="5">
    <location>
        <begin position="1020"/>
        <end position="1118"/>
    </location>
</feature>
<accession>A0A223MYT7</accession>
<dbReference type="PANTHER" id="PTHR43280:SF28">
    <property type="entry name" value="HTH-TYPE TRANSCRIPTIONAL ACTIVATOR RHAS"/>
    <property type="match status" value="1"/>
</dbReference>
<dbReference type="PROSITE" id="PS00041">
    <property type="entry name" value="HTH_ARAC_FAMILY_1"/>
    <property type="match status" value="1"/>
</dbReference>
<evidence type="ECO:0000256" key="4">
    <source>
        <dbReference type="SAM" id="Phobius"/>
    </source>
</evidence>
<dbReference type="EMBL" id="CP022741">
    <property type="protein sequence ID" value="ASU22726.1"/>
    <property type="molecule type" value="Genomic_DNA"/>
</dbReference>
<dbReference type="Gene3D" id="1.10.10.60">
    <property type="entry name" value="Homeodomain-like"/>
    <property type="match status" value="1"/>
</dbReference>
<dbReference type="SUPFAM" id="SSF46689">
    <property type="entry name" value="Homeodomain-like"/>
    <property type="match status" value="1"/>
</dbReference>
<feature type="transmembrane region" description="Helical" evidence="4">
    <location>
        <begin position="733"/>
        <end position="757"/>
    </location>
</feature>
<dbReference type="InterPro" id="IPR018062">
    <property type="entry name" value="HTH_AraC-typ_CS"/>
</dbReference>
<evidence type="ECO:0000256" key="2">
    <source>
        <dbReference type="ARBA" id="ARBA00023125"/>
    </source>
</evidence>
<evidence type="ECO:0000313" key="6">
    <source>
        <dbReference type="EMBL" id="ASU22726.1"/>
    </source>
</evidence>
<keyword evidence="2" id="KW-0238">DNA-binding</keyword>
<dbReference type="InterPro" id="IPR015943">
    <property type="entry name" value="WD40/YVTN_repeat-like_dom_sf"/>
</dbReference>
<dbReference type="RefSeq" id="WP_094500347.1">
    <property type="nucleotide sequence ID" value="NZ_CAWNHI010000001.1"/>
</dbReference>
<dbReference type="SUPFAM" id="SSF101898">
    <property type="entry name" value="NHL repeat"/>
    <property type="match status" value="1"/>
</dbReference>
<dbReference type="AlphaFoldDB" id="A0A223MYT7"/>
<dbReference type="PANTHER" id="PTHR43280">
    <property type="entry name" value="ARAC-FAMILY TRANSCRIPTIONAL REGULATOR"/>
    <property type="match status" value="1"/>
</dbReference>
<reference evidence="6 7" key="1">
    <citation type="submission" date="2017-08" db="EMBL/GenBank/DDBJ databases">
        <title>The Vibrio qinghaiensis sp.-Q67 is a luminous bacteria isolated firstly from Qinghai lake, Qinghai province, China, which has been proved to be very sensitive to detect environmental and food pollutants. Therefore, complete genome analysis of V. qinghaiensis sp.-Q67 highlights the potential application of this strain on detection of hazards in the contaminated environments.</title>
        <authorList>
            <person name="Gong L."/>
        </authorList>
    </citation>
    <scope>NUCLEOTIDE SEQUENCE [LARGE SCALE GENOMIC DNA]</scope>
    <source>
        <strain evidence="6 7">Q67</strain>
    </source>
</reference>
<keyword evidence="4" id="KW-0472">Membrane</keyword>
<dbReference type="GO" id="GO:0003700">
    <property type="term" value="F:DNA-binding transcription factor activity"/>
    <property type="evidence" value="ECO:0007669"/>
    <property type="project" value="InterPro"/>
</dbReference>
<evidence type="ECO:0000259" key="5">
    <source>
        <dbReference type="PROSITE" id="PS01124"/>
    </source>
</evidence>
<dbReference type="Gene3D" id="2.130.10.10">
    <property type="entry name" value="YVTN repeat-like/Quinoprotein amine dehydrogenase"/>
    <property type="match status" value="2"/>
</dbReference>